<evidence type="ECO:0000313" key="6">
    <source>
        <dbReference type="Proteomes" id="UP000095658"/>
    </source>
</evidence>
<evidence type="ECO:0000256" key="1">
    <source>
        <dbReference type="ARBA" id="ARBA00022428"/>
    </source>
</evidence>
<dbReference type="STRING" id="1714016.BA724_07235"/>
<dbReference type="UniPathway" id="UPA00079"/>
<dbReference type="PRINTS" id="PR00111">
    <property type="entry name" value="ABHYDROLASE"/>
</dbReference>
<dbReference type="OrthoDB" id="9808398at2"/>
<name>A0A1E7DLZ6_9BACI</name>
<sequence length="264" mass="29336">MTFFFQIEGKGEPVLFLHGFTGSSRTWAGFENPLPFQLVMPDLAGHGRTTRLSSSLEAEASALKKMMTQQGFASFHLVGYSMGGRLALALALLYPEAVRSLILESASPGLESKQERAERKASDEKLAQRIEKDGIAPFVDFWENIPMFSSQKSLSVSIREMIRSERLNQSSEGLASSLRQMGTGSQSSYWQRLSNLQMPVLLLTGTRDEKFTQIACQMSSLIPFCEWIEFEGAGHAIHVEQREKFGTIVKKFLLNIKGGQQSGS</sequence>
<dbReference type="PANTHER" id="PTHR42916">
    <property type="entry name" value="2-SUCCINYL-5-ENOLPYRUVYL-6-HYDROXY-3-CYCLOHEXENE-1-CARBOXYLATE SYNTHASE"/>
    <property type="match status" value="1"/>
</dbReference>
<dbReference type="NCBIfam" id="TIGR03695">
    <property type="entry name" value="menH_SHCHC"/>
    <property type="match status" value="1"/>
</dbReference>
<organism evidence="5 6">
    <name type="scientific">Domibacillus iocasae</name>
    <dbReference type="NCBI Taxonomy" id="1714016"/>
    <lineage>
        <taxon>Bacteria</taxon>
        <taxon>Bacillati</taxon>
        <taxon>Bacillota</taxon>
        <taxon>Bacilli</taxon>
        <taxon>Bacillales</taxon>
        <taxon>Bacillaceae</taxon>
        <taxon>Domibacillus</taxon>
    </lineage>
</organism>
<comment type="caution">
    <text evidence="5">The sequence shown here is derived from an EMBL/GenBank/DDBJ whole genome shotgun (WGS) entry which is preliminary data.</text>
</comment>
<dbReference type="AlphaFoldDB" id="A0A1E7DLZ6"/>
<evidence type="ECO:0000256" key="3">
    <source>
        <dbReference type="HAMAP-Rule" id="MF_01660"/>
    </source>
</evidence>
<dbReference type="GO" id="GO:0009234">
    <property type="term" value="P:menaquinone biosynthetic process"/>
    <property type="evidence" value="ECO:0007669"/>
    <property type="project" value="UniProtKB-UniRule"/>
</dbReference>
<dbReference type="HAMAP" id="MF_01660">
    <property type="entry name" value="MenH"/>
    <property type="match status" value="1"/>
</dbReference>
<dbReference type="RefSeq" id="WP_069938688.1">
    <property type="nucleotide sequence ID" value="NZ_MAMP01000022.1"/>
</dbReference>
<dbReference type="Proteomes" id="UP000095658">
    <property type="component" value="Unassembled WGS sequence"/>
</dbReference>
<keyword evidence="2 3" id="KW-0456">Lyase</keyword>
<dbReference type="InterPro" id="IPR029058">
    <property type="entry name" value="AB_hydrolase_fold"/>
</dbReference>
<evidence type="ECO:0000313" key="5">
    <source>
        <dbReference type="EMBL" id="OES44083.1"/>
    </source>
</evidence>
<dbReference type="EC" id="4.2.99.20" evidence="3"/>
<dbReference type="InterPro" id="IPR000073">
    <property type="entry name" value="AB_hydrolase_1"/>
</dbReference>
<keyword evidence="6" id="KW-1185">Reference proteome</keyword>
<dbReference type="PANTHER" id="PTHR42916:SF1">
    <property type="entry name" value="PROTEIN PHYLLO, CHLOROPLASTIC"/>
    <property type="match status" value="1"/>
</dbReference>
<dbReference type="GO" id="GO:0070205">
    <property type="term" value="F:2-succinyl-6-hydroxy-2,4-cyclohexadiene-1-carboxylate synthase activity"/>
    <property type="evidence" value="ECO:0007669"/>
    <property type="project" value="UniProtKB-UniRule"/>
</dbReference>
<dbReference type="Pfam" id="PF00561">
    <property type="entry name" value="Abhydrolase_1"/>
    <property type="match status" value="1"/>
</dbReference>
<accession>A0A1E7DLZ6</accession>
<keyword evidence="1 3" id="KW-0474">Menaquinone biosynthesis</keyword>
<dbReference type="Gene3D" id="3.40.50.1820">
    <property type="entry name" value="alpha/beta hydrolase"/>
    <property type="match status" value="1"/>
</dbReference>
<dbReference type="SUPFAM" id="SSF53474">
    <property type="entry name" value="alpha/beta-Hydrolases"/>
    <property type="match status" value="1"/>
</dbReference>
<dbReference type="UniPathway" id="UPA01057">
    <property type="reaction ID" value="UER00900"/>
</dbReference>
<feature type="domain" description="AB hydrolase-1" evidence="4">
    <location>
        <begin position="13"/>
        <end position="240"/>
    </location>
</feature>
<comment type="catalytic activity">
    <reaction evidence="3">
        <text>5-enolpyruvoyl-6-hydroxy-2-succinyl-cyclohex-3-ene-1-carboxylate = (1R,6R)-6-hydroxy-2-succinyl-cyclohexa-2,4-diene-1-carboxylate + pyruvate</text>
        <dbReference type="Rhea" id="RHEA:25597"/>
        <dbReference type="ChEBI" id="CHEBI:15361"/>
        <dbReference type="ChEBI" id="CHEBI:58689"/>
        <dbReference type="ChEBI" id="CHEBI:58818"/>
        <dbReference type="EC" id="4.2.99.20"/>
    </reaction>
</comment>
<dbReference type="InterPro" id="IPR022485">
    <property type="entry name" value="SHCHC_synthase_MenH"/>
</dbReference>
<comment type="subunit">
    <text evidence="3">Monomer.</text>
</comment>
<protein>
    <recommendedName>
        <fullName evidence="3">Putative 2-succinyl-6-hydroxy-2,4-cyclohexadiene-1-carboxylate synthase</fullName>
        <shortName evidence="3">SHCHC synthase</shortName>
        <ecNumber evidence="3">4.2.99.20</ecNumber>
    </recommendedName>
</protein>
<comment type="function">
    <text evidence="3">Catalyzes a proton abstraction reaction that results in 2,5-elimination of pyruvate from 2-succinyl-5-enolpyruvyl-6-hydroxy-3-cyclohexene-1-carboxylate (SEPHCHC) and the formation of 2-succinyl-6-hydroxy-2,4-cyclohexadiene-1-carboxylate (SHCHC).</text>
</comment>
<evidence type="ECO:0000256" key="2">
    <source>
        <dbReference type="ARBA" id="ARBA00023239"/>
    </source>
</evidence>
<proteinExistence type="inferred from homology"/>
<comment type="pathway">
    <text evidence="3">Quinol/quinone metabolism; menaquinone biosynthesis.</text>
</comment>
<dbReference type="InterPro" id="IPR000639">
    <property type="entry name" value="Epox_hydrolase-like"/>
</dbReference>
<evidence type="ECO:0000259" key="4">
    <source>
        <dbReference type="Pfam" id="PF00561"/>
    </source>
</evidence>
<dbReference type="EMBL" id="MAMP01000022">
    <property type="protein sequence ID" value="OES44083.1"/>
    <property type="molecule type" value="Genomic_DNA"/>
</dbReference>
<reference evidence="5 6" key="1">
    <citation type="submission" date="2016-06" db="EMBL/GenBank/DDBJ databases">
        <title>Domibacillus iocasae genome sequencing.</title>
        <authorList>
            <person name="Verma A."/>
            <person name="Pal Y."/>
            <person name="Ojha A.K."/>
            <person name="Krishnamurthi S."/>
        </authorList>
    </citation>
    <scope>NUCLEOTIDE SEQUENCE [LARGE SCALE GENOMIC DNA]</scope>
    <source>
        <strain evidence="5 6">DSM 29979</strain>
    </source>
</reference>
<comment type="pathway">
    <text evidence="3">Quinol/quinone metabolism; 1,4-dihydroxy-2-naphthoate biosynthesis; 1,4-dihydroxy-2-naphthoate from chorismate: step 3/7.</text>
</comment>
<comment type="similarity">
    <text evidence="3">Belongs to the AB hydrolase superfamily. MenH family.</text>
</comment>
<dbReference type="PRINTS" id="PR00412">
    <property type="entry name" value="EPOXHYDRLASE"/>
</dbReference>
<gene>
    <name evidence="3" type="primary">menH</name>
    <name evidence="5" type="ORF">BA724_07235</name>
</gene>